<dbReference type="Gene3D" id="3.30.1330.120">
    <property type="entry name" value="2-methylcitrate dehydratase PrpD"/>
    <property type="match status" value="1"/>
</dbReference>
<organism evidence="4 5">
    <name type="scientific">Chelatococcus caeni</name>
    <dbReference type="NCBI Taxonomy" id="1348468"/>
    <lineage>
        <taxon>Bacteria</taxon>
        <taxon>Pseudomonadati</taxon>
        <taxon>Pseudomonadota</taxon>
        <taxon>Alphaproteobacteria</taxon>
        <taxon>Hyphomicrobiales</taxon>
        <taxon>Chelatococcaceae</taxon>
        <taxon>Chelatococcus</taxon>
    </lineage>
</organism>
<dbReference type="RefSeq" id="WP_019403343.1">
    <property type="nucleotide sequence ID" value="NZ_JACIEN010000005.1"/>
</dbReference>
<accession>A0A840C9K5</accession>
<dbReference type="InterPro" id="IPR036148">
    <property type="entry name" value="MmgE/PrpD_sf"/>
</dbReference>
<feature type="domain" description="MmgE/PrpD N-terminal" evidence="2">
    <location>
        <begin position="11"/>
        <end position="230"/>
    </location>
</feature>
<dbReference type="InterPro" id="IPR005656">
    <property type="entry name" value="MmgE_PrpD"/>
</dbReference>
<evidence type="ECO:0000259" key="3">
    <source>
        <dbReference type="Pfam" id="PF19305"/>
    </source>
</evidence>
<comment type="caution">
    <text evidence="4">The sequence shown here is derived from an EMBL/GenBank/DDBJ whole genome shotgun (WGS) entry which is preliminary data.</text>
</comment>
<dbReference type="AlphaFoldDB" id="A0A840C9K5"/>
<keyword evidence="5" id="KW-1185">Reference proteome</keyword>
<sequence length="442" mass="46025">MSLTSELVRLIRARRVGEDDLERAALFVVDTLACAVGARDTAPARAIAAVAPWGTGDIGRQAFHFGGLAHILELDDLHRTSVTHPGTVIIPAAAALAETGGADGRAFLTAVLHGYEACCRIGNAVGKAHYRVWHNTATCGPFGAAMAAAHLIGLDDERTVWALGNAGTQASGLWEFLAAGAMSKHLHTARAAESGVLAALLAREGFTGPASILEGEKGFFVGLCPDPDPEAVLADPAAPWQLALTSIKPWPCCRHTHPAIDAAIALHGRIAGRLIADVAIGTYRAGIDVCDRPKPREPYGAKFSLQHCVAAALADGKVVQASFEAEARERLADLRARTALALDEAVNAGYPGAWGAKVAVTLAGGERLEEVRAVCKGDPDYPLTREELSEKALDLFALGGVARAEAGRTIDAVYAMAKGAPVAQLFSQCFTGPAGRASAAAM</sequence>
<dbReference type="Gene3D" id="1.10.4100.10">
    <property type="entry name" value="2-methylcitrate dehydratase PrpD"/>
    <property type="match status" value="1"/>
</dbReference>
<dbReference type="InterPro" id="IPR045336">
    <property type="entry name" value="MmgE_PrpD_N"/>
</dbReference>
<dbReference type="InterPro" id="IPR045337">
    <property type="entry name" value="MmgE_PrpD_C"/>
</dbReference>
<dbReference type="Pfam" id="PF03972">
    <property type="entry name" value="MmgE_PrpD_N"/>
    <property type="match status" value="1"/>
</dbReference>
<dbReference type="InterPro" id="IPR042183">
    <property type="entry name" value="MmgE/PrpD_sf_1"/>
</dbReference>
<evidence type="ECO:0000256" key="1">
    <source>
        <dbReference type="ARBA" id="ARBA00006174"/>
    </source>
</evidence>
<feature type="domain" description="MmgE/PrpD C-terminal" evidence="3">
    <location>
        <begin position="250"/>
        <end position="408"/>
    </location>
</feature>
<evidence type="ECO:0000313" key="5">
    <source>
        <dbReference type="Proteomes" id="UP000577362"/>
    </source>
</evidence>
<dbReference type="SUPFAM" id="SSF103378">
    <property type="entry name" value="2-methylcitrate dehydratase PrpD"/>
    <property type="match status" value="1"/>
</dbReference>
<proteinExistence type="inferred from homology"/>
<comment type="similarity">
    <text evidence="1">Belongs to the PrpD family.</text>
</comment>
<dbReference type="Pfam" id="PF19305">
    <property type="entry name" value="MmgE_PrpD_C"/>
    <property type="match status" value="1"/>
</dbReference>
<dbReference type="GO" id="GO:0016829">
    <property type="term" value="F:lyase activity"/>
    <property type="evidence" value="ECO:0007669"/>
    <property type="project" value="InterPro"/>
</dbReference>
<name>A0A840C9K5_9HYPH</name>
<evidence type="ECO:0000313" key="4">
    <source>
        <dbReference type="EMBL" id="MBB4018987.1"/>
    </source>
</evidence>
<dbReference type="InterPro" id="IPR042188">
    <property type="entry name" value="MmgE/PrpD_sf_2"/>
</dbReference>
<dbReference type="Proteomes" id="UP000577362">
    <property type="component" value="Unassembled WGS sequence"/>
</dbReference>
<evidence type="ECO:0000259" key="2">
    <source>
        <dbReference type="Pfam" id="PF03972"/>
    </source>
</evidence>
<gene>
    <name evidence="4" type="ORF">GGR16_004034</name>
</gene>
<reference evidence="4 5" key="1">
    <citation type="submission" date="2020-08" db="EMBL/GenBank/DDBJ databases">
        <title>Genomic Encyclopedia of Type Strains, Phase IV (KMG-IV): sequencing the most valuable type-strain genomes for metagenomic binning, comparative biology and taxonomic classification.</title>
        <authorList>
            <person name="Goeker M."/>
        </authorList>
    </citation>
    <scope>NUCLEOTIDE SEQUENCE [LARGE SCALE GENOMIC DNA]</scope>
    <source>
        <strain evidence="4 5">DSM 103737</strain>
    </source>
</reference>
<dbReference type="EMBL" id="JACIEN010000005">
    <property type="protein sequence ID" value="MBB4018987.1"/>
    <property type="molecule type" value="Genomic_DNA"/>
</dbReference>
<protein>
    <submittedName>
        <fullName evidence="4">2-methylcitrate dehydratase PrpD</fullName>
    </submittedName>
</protein>
<dbReference type="PANTHER" id="PTHR16943">
    <property type="entry name" value="2-METHYLCITRATE DEHYDRATASE-RELATED"/>
    <property type="match status" value="1"/>
</dbReference>
<dbReference type="PANTHER" id="PTHR16943:SF8">
    <property type="entry name" value="2-METHYLCITRATE DEHYDRATASE"/>
    <property type="match status" value="1"/>
</dbReference>